<accession>A0A8X8WZ45</accession>
<evidence type="ECO:0008006" key="9">
    <source>
        <dbReference type="Google" id="ProtNLM"/>
    </source>
</evidence>
<evidence type="ECO:0000256" key="3">
    <source>
        <dbReference type="ARBA" id="ARBA00023027"/>
    </source>
</evidence>
<protein>
    <recommendedName>
        <fullName evidence="9">Glyoxylate reductase</fullName>
    </recommendedName>
</protein>
<dbReference type="Pfam" id="PF00389">
    <property type="entry name" value="2-Hacid_dh"/>
    <property type="match status" value="1"/>
</dbReference>
<dbReference type="GO" id="GO:0051287">
    <property type="term" value="F:NAD binding"/>
    <property type="evidence" value="ECO:0007669"/>
    <property type="project" value="InterPro"/>
</dbReference>
<organism evidence="7">
    <name type="scientific">Salvia splendens</name>
    <name type="common">Scarlet sage</name>
    <dbReference type="NCBI Taxonomy" id="180675"/>
    <lineage>
        <taxon>Eukaryota</taxon>
        <taxon>Viridiplantae</taxon>
        <taxon>Streptophyta</taxon>
        <taxon>Embryophyta</taxon>
        <taxon>Tracheophyta</taxon>
        <taxon>Spermatophyta</taxon>
        <taxon>Magnoliopsida</taxon>
        <taxon>eudicotyledons</taxon>
        <taxon>Gunneridae</taxon>
        <taxon>Pentapetalae</taxon>
        <taxon>asterids</taxon>
        <taxon>lamiids</taxon>
        <taxon>Lamiales</taxon>
        <taxon>Lamiaceae</taxon>
        <taxon>Nepetoideae</taxon>
        <taxon>Mentheae</taxon>
        <taxon>Salviinae</taxon>
        <taxon>Salvia</taxon>
        <taxon>Salvia subgen. Calosphace</taxon>
        <taxon>core Calosphace</taxon>
    </lineage>
</organism>
<dbReference type="FunFam" id="3.40.50.720:FF:000213">
    <property type="entry name" value="Putative 2-hydroxyacid dehydrogenase"/>
    <property type="match status" value="1"/>
</dbReference>
<sequence length="324" mass="35354">MGSGDEQLPEIVVLGQPVVFELYDEQFCSRFRFLRPWESEEPLPHFLASRGRSTQAAICSGDFSLSAAVLANLPSLRLVVTSSAGLNHIDLTECRRRGIAVAYAGNFFSPDVADLAVGLLIDVLRKVSAGNRFVNNGLWPHKPDFPPGFKLGGKRVGIVGLGSIGFEVAKRLEAFGCGISYYSRKQKPFVSYTSYSTIHELASNCDVLVLCCSLTEQTHHMVNREVMLALGKDGVIVNIARGAVIDEKDLVSCLLRGEIAGAGLDVFEHEPRPSPELYQLDNVVLSPHNAVLTEESMEGLYQLICGNLDAFFIGKPLLSQVPDE</sequence>
<evidence type="ECO:0000313" key="7">
    <source>
        <dbReference type="EMBL" id="KAG6402708.1"/>
    </source>
</evidence>
<reference evidence="7" key="2">
    <citation type="submission" date="2020-08" db="EMBL/GenBank/DDBJ databases">
        <title>Plant Genome Project.</title>
        <authorList>
            <person name="Zhang R.-G."/>
        </authorList>
    </citation>
    <scope>NUCLEOTIDE SEQUENCE</scope>
    <source>
        <strain evidence="7">Huo1</strain>
        <tissue evidence="7">Leaf</tissue>
    </source>
</reference>
<dbReference type="PROSITE" id="PS00065">
    <property type="entry name" value="D_2_HYDROXYACID_DH_1"/>
    <property type="match status" value="1"/>
</dbReference>
<keyword evidence="2 4" id="KW-0560">Oxidoreductase</keyword>
<evidence type="ECO:0000259" key="6">
    <source>
        <dbReference type="Pfam" id="PF02826"/>
    </source>
</evidence>
<evidence type="ECO:0000256" key="4">
    <source>
        <dbReference type="RuleBase" id="RU003719"/>
    </source>
</evidence>
<evidence type="ECO:0000256" key="2">
    <source>
        <dbReference type="ARBA" id="ARBA00023002"/>
    </source>
</evidence>
<dbReference type="Pfam" id="PF02826">
    <property type="entry name" value="2-Hacid_dh_C"/>
    <property type="match status" value="1"/>
</dbReference>
<proteinExistence type="inferred from homology"/>
<name>A0A8X8WZ45_SALSN</name>
<feature type="domain" description="D-isomer specific 2-hydroxyacid dehydrogenase NAD-binding" evidence="6">
    <location>
        <begin position="117"/>
        <end position="290"/>
    </location>
</feature>
<keyword evidence="8" id="KW-1185">Reference proteome</keyword>
<evidence type="ECO:0000313" key="8">
    <source>
        <dbReference type="Proteomes" id="UP000298416"/>
    </source>
</evidence>
<keyword evidence="3" id="KW-0520">NAD</keyword>
<dbReference type="Proteomes" id="UP000298416">
    <property type="component" value="Unassembled WGS sequence"/>
</dbReference>
<evidence type="ECO:0000256" key="1">
    <source>
        <dbReference type="ARBA" id="ARBA00022857"/>
    </source>
</evidence>
<dbReference type="AlphaFoldDB" id="A0A8X8WZ45"/>
<dbReference type="PANTHER" id="PTHR10996">
    <property type="entry name" value="2-HYDROXYACID DEHYDROGENASE-RELATED"/>
    <property type="match status" value="1"/>
</dbReference>
<gene>
    <name evidence="7" type="ORF">SASPL_134914</name>
</gene>
<reference evidence="7" key="1">
    <citation type="submission" date="2018-01" db="EMBL/GenBank/DDBJ databases">
        <authorList>
            <person name="Mao J.F."/>
        </authorList>
    </citation>
    <scope>NUCLEOTIDE SEQUENCE</scope>
    <source>
        <strain evidence="7">Huo1</strain>
        <tissue evidence="7">Leaf</tissue>
    </source>
</reference>
<dbReference type="EMBL" id="PNBA02000013">
    <property type="protein sequence ID" value="KAG6402708.1"/>
    <property type="molecule type" value="Genomic_DNA"/>
</dbReference>
<dbReference type="OrthoDB" id="298012at2759"/>
<dbReference type="GO" id="GO:0005829">
    <property type="term" value="C:cytosol"/>
    <property type="evidence" value="ECO:0007669"/>
    <property type="project" value="TreeGrafter"/>
</dbReference>
<dbReference type="InterPro" id="IPR029752">
    <property type="entry name" value="D-isomer_DH_CS1"/>
</dbReference>
<dbReference type="GO" id="GO:0030267">
    <property type="term" value="F:glyoxylate reductase (NADPH) activity"/>
    <property type="evidence" value="ECO:0007669"/>
    <property type="project" value="TreeGrafter"/>
</dbReference>
<comment type="similarity">
    <text evidence="4">Belongs to the D-isomer specific 2-hydroxyacid dehydrogenase family.</text>
</comment>
<evidence type="ECO:0000259" key="5">
    <source>
        <dbReference type="Pfam" id="PF00389"/>
    </source>
</evidence>
<dbReference type="InterPro" id="IPR006140">
    <property type="entry name" value="D-isomer_DH_NAD-bd"/>
</dbReference>
<keyword evidence="1" id="KW-0521">NADP</keyword>
<dbReference type="InterPro" id="IPR050223">
    <property type="entry name" value="D-isomer_2-hydroxyacid_DH"/>
</dbReference>
<comment type="caution">
    <text evidence="7">The sequence shown here is derived from an EMBL/GenBank/DDBJ whole genome shotgun (WGS) entry which is preliminary data.</text>
</comment>
<dbReference type="InterPro" id="IPR006139">
    <property type="entry name" value="D-isomer_2_OHA_DH_cat_dom"/>
</dbReference>
<dbReference type="CDD" id="cd12156">
    <property type="entry name" value="HPPR"/>
    <property type="match status" value="1"/>
</dbReference>
<dbReference type="PANTHER" id="PTHR10996:SF270">
    <property type="entry name" value="GLYOXYLATE_HYDROXYPYRUVATE REDUCTASE HPR3-LIKE"/>
    <property type="match status" value="1"/>
</dbReference>
<dbReference type="GO" id="GO:0016618">
    <property type="term" value="F:hydroxypyruvate reductase [NAD(P)H] activity"/>
    <property type="evidence" value="ECO:0007669"/>
    <property type="project" value="TreeGrafter"/>
</dbReference>
<feature type="domain" description="D-isomer specific 2-hydroxyacid dehydrogenase catalytic" evidence="5">
    <location>
        <begin position="49"/>
        <end position="321"/>
    </location>
</feature>